<proteinExistence type="predicted"/>
<reference evidence="1 2" key="1">
    <citation type="submission" date="2015-08" db="EMBL/GenBank/DDBJ databases">
        <title>Next Generation Sequencing and Analysis of the Genome of Puccinia sorghi L Schw, the Causal Agent of Maize Common Rust.</title>
        <authorList>
            <person name="Rochi L."/>
            <person name="Burguener G."/>
            <person name="Darino M."/>
            <person name="Turjanski A."/>
            <person name="Kreff E."/>
            <person name="Dieguez M.J."/>
            <person name="Sacco F."/>
        </authorList>
    </citation>
    <scope>NUCLEOTIDE SEQUENCE [LARGE SCALE GENOMIC DNA]</scope>
    <source>
        <strain evidence="1 2">RO10H11247</strain>
    </source>
</reference>
<accession>A0A0L6VDT7</accession>
<dbReference type="VEuPathDB" id="FungiDB:VP01_1836g4"/>
<protein>
    <submittedName>
        <fullName evidence="1">Uncharacterized protein</fullName>
    </submittedName>
</protein>
<name>A0A0L6VDT7_9BASI</name>
<dbReference type="AlphaFoldDB" id="A0A0L6VDT7"/>
<dbReference type="EMBL" id="LAVV01006655">
    <property type="protein sequence ID" value="KNZ58903.1"/>
    <property type="molecule type" value="Genomic_DNA"/>
</dbReference>
<keyword evidence="2" id="KW-1185">Reference proteome</keyword>
<organism evidence="1 2">
    <name type="scientific">Puccinia sorghi</name>
    <dbReference type="NCBI Taxonomy" id="27349"/>
    <lineage>
        <taxon>Eukaryota</taxon>
        <taxon>Fungi</taxon>
        <taxon>Dikarya</taxon>
        <taxon>Basidiomycota</taxon>
        <taxon>Pucciniomycotina</taxon>
        <taxon>Pucciniomycetes</taxon>
        <taxon>Pucciniales</taxon>
        <taxon>Pucciniaceae</taxon>
        <taxon>Puccinia</taxon>
    </lineage>
</organism>
<dbReference type="PANTHER" id="PTHR11439:SF467">
    <property type="entry name" value="INTEGRASE CATALYTIC DOMAIN-CONTAINING PROTEIN"/>
    <property type="match status" value="1"/>
</dbReference>
<gene>
    <name evidence="1" type="ORF">VP01_1836g4</name>
</gene>
<sequence length="181" mass="20853">MPYASFGALNNPPGINHWKKNIYCCKYLAGMVDMKLTLQPDSRATSKTIQHFTNATWTDDIETCLSRSGSICFFNPHPVAWKSKKQRNITLSSTEAELNVLYDGVQENLWIKFLIEEIYNKNLNPTQFNVGNKGLINKINNFGSNSNTKHLDIKAKWLRNLKKNYIIFVKLIPSKQLWPML</sequence>
<dbReference type="PANTHER" id="PTHR11439">
    <property type="entry name" value="GAG-POL-RELATED RETROTRANSPOSON"/>
    <property type="match status" value="1"/>
</dbReference>
<dbReference type="OrthoDB" id="1931513at2759"/>
<dbReference type="CDD" id="cd09272">
    <property type="entry name" value="RNase_HI_RT_Ty1"/>
    <property type="match status" value="1"/>
</dbReference>
<dbReference type="Proteomes" id="UP000037035">
    <property type="component" value="Unassembled WGS sequence"/>
</dbReference>
<comment type="caution">
    <text evidence="1">The sequence shown here is derived from an EMBL/GenBank/DDBJ whole genome shotgun (WGS) entry which is preliminary data.</text>
</comment>
<evidence type="ECO:0000313" key="1">
    <source>
        <dbReference type="EMBL" id="KNZ58903.1"/>
    </source>
</evidence>
<evidence type="ECO:0000313" key="2">
    <source>
        <dbReference type="Proteomes" id="UP000037035"/>
    </source>
</evidence>